<name>A0ABW9VJ97_9BURK</name>
<proteinExistence type="predicted"/>
<organism evidence="2 3">
    <name type="scientific">Duganella qianjiadongensis</name>
    <dbReference type="NCBI Taxonomy" id="2692176"/>
    <lineage>
        <taxon>Bacteria</taxon>
        <taxon>Pseudomonadati</taxon>
        <taxon>Pseudomonadota</taxon>
        <taxon>Betaproteobacteria</taxon>
        <taxon>Burkholderiales</taxon>
        <taxon>Oxalobacteraceae</taxon>
        <taxon>Telluria group</taxon>
        <taxon>Duganella</taxon>
    </lineage>
</organism>
<protein>
    <recommendedName>
        <fullName evidence="4">Chemotaxis protein</fullName>
    </recommendedName>
</protein>
<accession>A0ABW9VJ97</accession>
<dbReference type="EMBL" id="WWCM01000005">
    <property type="protein sequence ID" value="MYM39658.1"/>
    <property type="molecule type" value="Genomic_DNA"/>
</dbReference>
<sequence>MGLLSFLSGGDSSSSSSSTSTTSINESNTSSSVDSHNTAVNTSTNTSSNSTVNDTNTLTQDRRTVIDHGLGVSADNSSVFTSNSGNSSSTDISSDSHNVFNTVSDFGGISAGRDIAIAGINSNQALASKTVDVSRVFVDQGLDLLNANIAFAEHISDTAAAQTRQSIDQIVASSRDAIGQVTAIAAKPLNAQDPQHILVIVGLVVVGAVLFSKIK</sequence>
<dbReference type="Proteomes" id="UP000478090">
    <property type="component" value="Unassembled WGS sequence"/>
</dbReference>
<reference evidence="2 3" key="1">
    <citation type="submission" date="2019-12" db="EMBL/GenBank/DDBJ databases">
        <title>Novel species isolated from a subtropical stream in China.</title>
        <authorList>
            <person name="Lu H."/>
        </authorList>
    </citation>
    <scope>NUCLEOTIDE SEQUENCE [LARGE SCALE GENOMIC DNA]</scope>
    <source>
        <strain evidence="2 3">CY13W</strain>
    </source>
</reference>
<feature type="compositionally biased region" description="Low complexity" evidence="1">
    <location>
        <begin position="12"/>
        <end position="59"/>
    </location>
</feature>
<feature type="region of interest" description="Disordered" evidence="1">
    <location>
        <begin position="1"/>
        <end position="62"/>
    </location>
</feature>
<dbReference type="RefSeq" id="WP_161039026.1">
    <property type="nucleotide sequence ID" value="NZ_WWCM01000005.1"/>
</dbReference>
<comment type="caution">
    <text evidence="2">The sequence shown here is derived from an EMBL/GenBank/DDBJ whole genome shotgun (WGS) entry which is preliminary data.</text>
</comment>
<gene>
    <name evidence="2" type="ORF">GTP27_09980</name>
</gene>
<evidence type="ECO:0000313" key="3">
    <source>
        <dbReference type="Proteomes" id="UP000478090"/>
    </source>
</evidence>
<keyword evidence="3" id="KW-1185">Reference proteome</keyword>
<evidence type="ECO:0008006" key="4">
    <source>
        <dbReference type="Google" id="ProtNLM"/>
    </source>
</evidence>
<evidence type="ECO:0000313" key="2">
    <source>
        <dbReference type="EMBL" id="MYM39658.1"/>
    </source>
</evidence>
<evidence type="ECO:0000256" key="1">
    <source>
        <dbReference type="SAM" id="MobiDB-lite"/>
    </source>
</evidence>